<evidence type="ECO:0000313" key="5">
    <source>
        <dbReference type="JaponicusDB" id="SJAG_04839"/>
    </source>
</evidence>
<dbReference type="PANTHER" id="PTHR12619">
    <property type="entry name" value="RFX TRANSCRIPTION FACTOR FAMILY"/>
    <property type="match status" value="1"/>
</dbReference>
<dbReference type="STRING" id="402676.B6K7W5"/>
<dbReference type="GO" id="GO:0000981">
    <property type="term" value="F:DNA-binding transcription factor activity, RNA polymerase II-specific"/>
    <property type="evidence" value="ECO:0000318"/>
    <property type="project" value="GO_Central"/>
</dbReference>
<dbReference type="InterPro" id="IPR036388">
    <property type="entry name" value="WH-like_DNA-bd_sf"/>
</dbReference>
<sequence>MILTMEPLEARFAIAREEDFSEALRFSGDSEQESELRRLAVEYDDFSLDELAKKLRLHHSVANAEKQRQIFGFCWLKRNCEAQADAAVQRNHIYAQYVDSCNALRTKPLNPASFGKLVRLLFPAIKTRRLGTRGHSKYHYCGIRLRGECFRRVKKNGSGSPQSGIVHQSGIDSTLMQSKNVPSPPIINSASNLSLSINPSVDTAALDVSTQERFVTETGNHNASHSSLTDSHGGTTHSQSSHPQSHSPRSTLPSISTDPSLISPVAFDSIRYVPCLHLAFIPPHRLPWIPNLNIKAFTLPPLNVQLPEPYNNEDAKRALSTVYAAHCTTLIESVRFMHLKQFLSQIASFPSTLSSPLLTLLSAPELGPWIEQADIVMYREIIRLLFPMTLQVVPPPVLVLLRHLAANLESHVSSIYASHSNSLRQAKVMTATVFGTLLSRLLRVNDTAHAAARFLANPADRQLICGDWNRFIDVQYIVYRELSGGHKDAISAIDEWYRILSSYNTCEDGIPKTKEGEVGNGNYSVNRVELRQIDGVLDRMADFFLELPSRFPSCSPKLFLLNLSALLTGILREITVSGGEAFGALWVIRCWIDEYVTWVAEIGGYLEDDRDHVNIQNTNVHGNIMESALNIALDSGSSLNGNVQAGTQNVPANLMASMVMNNVQSAERSNSQTFPHMTLHPELHPGKEALIDQYRSKKDEEYMSIVFDGP</sequence>
<evidence type="ECO:0000313" key="4">
    <source>
        <dbReference type="EMBL" id="EEB09619.2"/>
    </source>
</evidence>
<dbReference type="OrthoDB" id="10056949at2759"/>
<keyword evidence="6" id="KW-1185">Reference proteome</keyword>
<dbReference type="InterPro" id="IPR057321">
    <property type="entry name" value="RFX1-4/6/8-like_BCD"/>
</dbReference>
<dbReference type="Proteomes" id="UP000001744">
    <property type="component" value="Unassembled WGS sequence"/>
</dbReference>
<evidence type="ECO:0000313" key="6">
    <source>
        <dbReference type="Proteomes" id="UP000001744"/>
    </source>
</evidence>
<dbReference type="GO" id="GO:0001228">
    <property type="term" value="F:DNA-binding transcription activator activity, RNA polymerase II-specific"/>
    <property type="evidence" value="ECO:0007669"/>
    <property type="project" value="EnsemblFungi"/>
</dbReference>
<feature type="compositionally biased region" description="Polar residues" evidence="2">
    <location>
        <begin position="216"/>
        <end position="230"/>
    </location>
</feature>
<dbReference type="OMA" id="MIWLREN"/>
<gene>
    <name evidence="5" type="primary">sak1</name>
    <name evidence="4" type="ORF">SJAG_04839</name>
</gene>
<evidence type="ECO:0000259" key="3">
    <source>
        <dbReference type="PROSITE" id="PS51526"/>
    </source>
</evidence>
<dbReference type="RefSeq" id="XP_002175912.2">
    <property type="nucleotide sequence ID" value="XM_002175876.2"/>
</dbReference>
<dbReference type="HOGENOM" id="CLU_011526_1_1_1"/>
<evidence type="ECO:0000256" key="1">
    <source>
        <dbReference type="ARBA" id="ARBA00023125"/>
    </source>
</evidence>
<dbReference type="GO" id="GO:0006357">
    <property type="term" value="P:regulation of transcription by RNA polymerase II"/>
    <property type="evidence" value="ECO:0000318"/>
    <property type="project" value="GO_Central"/>
</dbReference>
<dbReference type="Pfam" id="PF25340">
    <property type="entry name" value="BCD_RFX"/>
    <property type="match status" value="1"/>
</dbReference>
<dbReference type="PANTHER" id="PTHR12619:SF5">
    <property type="entry name" value="TRANSCRIPTION FACTOR RFX4"/>
    <property type="match status" value="1"/>
</dbReference>
<dbReference type="FunFam" id="1.10.10.10:FF:000422">
    <property type="entry name" value="DNA-binding protein RFX7"/>
    <property type="match status" value="1"/>
</dbReference>
<name>B6K7W5_SCHJY</name>
<feature type="compositionally biased region" description="Low complexity" evidence="2">
    <location>
        <begin position="231"/>
        <end position="251"/>
    </location>
</feature>
<reference evidence="4 6" key="1">
    <citation type="journal article" date="2011" name="Science">
        <title>Comparative functional genomics of the fission yeasts.</title>
        <authorList>
            <person name="Rhind N."/>
            <person name="Chen Z."/>
            <person name="Yassour M."/>
            <person name="Thompson D.A."/>
            <person name="Haas B.J."/>
            <person name="Habib N."/>
            <person name="Wapinski I."/>
            <person name="Roy S."/>
            <person name="Lin M.F."/>
            <person name="Heiman D.I."/>
            <person name="Young S.K."/>
            <person name="Furuya K."/>
            <person name="Guo Y."/>
            <person name="Pidoux A."/>
            <person name="Chen H.M."/>
            <person name="Robbertse B."/>
            <person name="Goldberg J.M."/>
            <person name="Aoki K."/>
            <person name="Bayne E.H."/>
            <person name="Berlin A.M."/>
            <person name="Desjardins C.A."/>
            <person name="Dobbs E."/>
            <person name="Dukaj L."/>
            <person name="Fan L."/>
            <person name="FitzGerald M.G."/>
            <person name="French C."/>
            <person name="Gujja S."/>
            <person name="Hansen K."/>
            <person name="Keifenheim D."/>
            <person name="Levin J.Z."/>
            <person name="Mosher R.A."/>
            <person name="Mueller C.A."/>
            <person name="Pfiffner J."/>
            <person name="Priest M."/>
            <person name="Russ C."/>
            <person name="Smialowska A."/>
            <person name="Swoboda P."/>
            <person name="Sykes S.M."/>
            <person name="Vaughn M."/>
            <person name="Vengrova S."/>
            <person name="Yoder R."/>
            <person name="Zeng Q."/>
            <person name="Allshire R."/>
            <person name="Baulcombe D."/>
            <person name="Birren B.W."/>
            <person name="Brown W."/>
            <person name="Ekwall K."/>
            <person name="Kellis M."/>
            <person name="Leatherwood J."/>
            <person name="Levin H."/>
            <person name="Margalit H."/>
            <person name="Martienssen R."/>
            <person name="Nieduszynski C.A."/>
            <person name="Spatafora J.W."/>
            <person name="Friedman N."/>
            <person name="Dalgaard J.Z."/>
            <person name="Baumann P."/>
            <person name="Niki H."/>
            <person name="Regev A."/>
            <person name="Nusbaum C."/>
        </authorList>
    </citation>
    <scope>NUCLEOTIDE SEQUENCE [LARGE SCALE GENOMIC DNA]</scope>
    <source>
        <strain evidence="6">yFS275 / FY16936</strain>
    </source>
</reference>
<dbReference type="GeneID" id="7050761"/>
<dbReference type="SUPFAM" id="SSF46785">
    <property type="entry name" value="Winged helix' DNA-binding domain"/>
    <property type="match status" value="1"/>
</dbReference>
<dbReference type="InterPro" id="IPR039779">
    <property type="entry name" value="RFX-like"/>
</dbReference>
<dbReference type="InterPro" id="IPR003150">
    <property type="entry name" value="DNA-bd_RFX"/>
</dbReference>
<accession>B6K7W5</accession>
<dbReference type="PROSITE" id="PS51526">
    <property type="entry name" value="RFX_DBD"/>
    <property type="match status" value="1"/>
</dbReference>
<organism evidence="4 6">
    <name type="scientific">Schizosaccharomyces japonicus (strain yFS275 / FY16936)</name>
    <name type="common">Fission yeast</name>
    <dbReference type="NCBI Taxonomy" id="402676"/>
    <lineage>
        <taxon>Eukaryota</taxon>
        <taxon>Fungi</taxon>
        <taxon>Dikarya</taxon>
        <taxon>Ascomycota</taxon>
        <taxon>Taphrinomycotina</taxon>
        <taxon>Schizosaccharomycetes</taxon>
        <taxon>Schizosaccharomycetales</taxon>
        <taxon>Schizosaccharomycetaceae</taxon>
        <taxon>Schizosaccharomyces</taxon>
    </lineage>
</organism>
<dbReference type="JaponicusDB" id="SJAG_04839">
    <property type="gene designation" value="sak1"/>
</dbReference>
<dbReference type="AlphaFoldDB" id="B6K7W5"/>
<evidence type="ECO:0000256" key="2">
    <source>
        <dbReference type="SAM" id="MobiDB-lite"/>
    </source>
</evidence>
<proteinExistence type="predicted"/>
<dbReference type="GO" id="GO:0000785">
    <property type="term" value="C:chromatin"/>
    <property type="evidence" value="ECO:0007669"/>
    <property type="project" value="EnsemblFungi"/>
</dbReference>
<feature type="region of interest" description="Disordered" evidence="2">
    <location>
        <begin position="216"/>
        <end position="255"/>
    </location>
</feature>
<dbReference type="VEuPathDB" id="FungiDB:SJAG_04839"/>
<dbReference type="EMBL" id="KE651167">
    <property type="protein sequence ID" value="EEB09619.2"/>
    <property type="molecule type" value="Genomic_DNA"/>
</dbReference>
<dbReference type="eggNOG" id="KOG3712">
    <property type="taxonomic scope" value="Eukaryota"/>
</dbReference>
<keyword evidence="1" id="KW-0238">DNA-binding</keyword>
<protein>
    <submittedName>
        <fullName evidence="4">Transcriptional repressor Sak1</fullName>
    </submittedName>
</protein>
<dbReference type="Pfam" id="PF02257">
    <property type="entry name" value="RFX_DNA_binding"/>
    <property type="match status" value="1"/>
</dbReference>
<dbReference type="Gene3D" id="1.10.10.10">
    <property type="entry name" value="Winged helix-like DNA-binding domain superfamily/Winged helix DNA-binding domain"/>
    <property type="match status" value="1"/>
</dbReference>
<feature type="domain" description="RFX-type winged-helix" evidence="3">
    <location>
        <begin position="72"/>
        <end position="147"/>
    </location>
</feature>
<dbReference type="InterPro" id="IPR036390">
    <property type="entry name" value="WH_DNA-bd_sf"/>
</dbReference>
<dbReference type="GO" id="GO:0000978">
    <property type="term" value="F:RNA polymerase II cis-regulatory region sequence-specific DNA binding"/>
    <property type="evidence" value="ECO:0000318"/>
    <property type="project" value="GO_Central"/>
</dbReference>